<gene>
    <name evidence="2" type="ORF">C2G38_2090244</name>
</gene>
<feature type="signal peptide" evidence="1">
    <location>
        <begin position="1"/>
        <end position="19"/>
    </location>
</feature>
<name>A0A397V2K7_9GLOM</name>
<organism evidence="2 3">
    <name type="scientific">Gigaspora rosea</name>
    <dbReference type="NCBI Taxonomy" id="44941"/>
    <lineage>
        <taxon>Eukaryota</taxon>
        <taxon>Fungi</taxon>
        <taxon>Fungi incertae sedis</taxon>
        <taxon>Mucoromycota</taxon>
        <taxon>Glomeromycotina</taxon>
        <taxon>Glomeromycetes</taxon>
        <taxon>Diversisporales</taxon>
        <taxon>Gigasporaceae</taxon>
        <taxon>Gigaspora</taxon>
    </lineage>
</organism>
<proteinExistence type="predicted"/>
<feature type="chain" id="PRO_5017263953" evidence="1">
    <location>
        <begin position="20"/>
        <end position="169"/>
    </location>
</feature>
<accession>A0A397V2K7</accession>
<comment type="caution">
    <text evidence="2">The sequence shown here is derived from an EMBL/GenBank/DDBJ whole genome shotgun (WGS) entry which is preliminary data.</text>
</comment>
<evidence type="ECO:0000313" key="2">
    <source>
        <dbReference type="EMBL" id="RIB16690.1"/>
    </source>
</evidence>
<dbReference type="AlphaFoldDB" id="A0A397V2K7"/>
<evidence type="ECO:0000256" key="1">
    <source>
        <dbReference type="SAM" id="SignalP"/>
    </source>
</evidence>
<dbReference type="Proteomes" id="UP000266673">
    <property type="component" value="Unassembled WGS sequence"/>
</dbReference>
<keyword evidence="3" id="KW-1185">Reference proteome</keyword>
<keyword evidence="1" id="KW-0732">Signal</keyword>
<evidence type="ECO:0000313" key="3">
    <source>
        <dbReference type="Proteomes" id="UP000266673"/>
    </source>
</evidence>
<feature type="non-terminal residue" evidence="2">
    <location>
        <position position="1"/>
    </location>
</feature>
<dbReference type="EMBL" id="QKWP01000657">
    <property type="protein sequence ID" value="RIB16690.1"/>
    <property type="molecule type" value="Genomic_DNA"/>
</dbReference>
<sequence length="169" mass="19336">PIKNFFIFILVIITASVNAIPTQLGKRTSDYEPNFPLSLTVIPDNLVPNMNTSYTISTQIYKRTSGYSPCFPNKPGLSVTTNPANLAPNTKTQFNRWIYRFNGEEYSCPNIKCPCDSNRVLISTNIVMKNIPDKYYIVVDIFLSSHARQPDACAWAHQYREFFLNFAFF</sequence>
<reference evidence="2 3" key="1">
    <citation type="submission" date="2018-06" db="EMBL/GenBank/DDBJ databases">
        <title>Comparative genomics reveals the genomic features of Rhizophagus irregularis, R. cerebriforme, R. diaphanum and Gigaspora rosea, and their symbiotic lifestyle signature.</title>
        <authorList>
            <person name="Morin E."/>
            <person name="San Clemente H."/>
            <person name="Chen E.C.H."/>
            <person name="De La Providencia I."/>
            <person name="Hainaut M."/>
            <person name="Kuo A."/>
            <person name="Kohler A."/>
            <person name="Murat C."/>
            <person name="Tang N."/>
            <person name="Roy S."/>
            <person name="Loubradou J."/>
            <person name="Henrissat B."/>
            <person name="Grigoriev I.V."/>
            <person name="Corradi N."/>
            <person name="Roux C."/>
            <person name="Martin F.M."/>
        </authorList>
    </citation>
    <scope>NUCLEOTIDE SEQUENCE [LARGE SCALE GENOMIC DNA]</scope>
    <source>
        <strain evidence="2 3">DAOM 194757</strain>
    </source>
</reference>
<protein>
    <submittedName>
        <fullName evidence="2">Uncharacterized protein</fullName>
    </submittedName>
</protein>